<accession>A0ACC0W4Q9</accession>
<evidence type="ECO:0000313" key="2">
    <source>
        <dbReference type="Proteomes" id="UP001163321"/>
    </source>
</evidence>
<proteinExistence type="predicted"/>
<reference evidence="1 2" key="1">
    <citation type="journal article" date="2022" name="bioRxiv">
        <title>The genome of the oomycete Peronosclerospora sorghi, a cosmopolitan pathogen of maize and sorghum, is inflated with dispersed pseudogenes.</title>
        <authorList>
            <person name="Fletcher K."/>
            <person name="Martin F."/>
            <person name="Isakeit T."/>
            <person name="Cavanaugh K."/>
            <person name="Magill C."/>
            <person name="Michelmore R."/>
        </authorList>
    </citation>
    <scope>NUCLEOTIDE SEQUENCE [LARGE SCALE GENOMIC DNA]</scope>
    <source>
        <strain evidence="1">P6</strain>
    </source>
</reference>
<protein>
    <submittedName>
        <fullName evidence="1">Uncharacterized protein</fullName>
    </submittedName>
</protein>
<dbReference type="EMBL" id="CM047583">
    <property type="protein sequence ID" value="KAI9913093.1"/>
    <property type="molecule type" value="Genomic_DNA"/>
</dbReference>
<comment type="caution">
    <text evidence="1">The sequence shown here is derived from an EMBL/GenBank/DDBJ whole genome shotgun (WGS) entry which is preliminary data.</text>
</comment>
<name>A0ACC0W4Q9_9STRA</name>
<sequence length="240" mass="26771">MLELAANTAEAVMFEENQRLTHKIGDVLSLRAEFTPQMTSAQLNELLTQPFSQVIAAKLEVCTHNPMEAYVLVEKPHAIEKVFVFGRATMNRGVHEDYVSVKMLPKTQWRAPQSNLLLFHYVQDETYHDQQSNSIEQETDNEELEAIPTGQVVGILRLSTRYHVATIVSSTVNAGDDSALAVPMDQRLPKVRLRSQRLDVLVGKRLKIVIDGWAADSTYPNGHYVGILGASGNLQTELSS</sequence>
<evidence type="ECO:0000313" key="1">
    <source>
        <dbReference type="EMBL" id="KAI9913093.1"/>
    </source>
</evidence>
<organism evidence="1 2">
    <name type="scientific">Peronosclerospora sorghi</name>
    <dbReference type="NCBI Taxonomy" id="230839"/>
    <lineage>
        <taxon>Eukaryota</taxon>
        <taxon>Sar</taxon>
        <taxon>Stramenopiles</taxon>
        <taxon>Oomycota</taxon>
        <taxon>Peronosporomycetes</taxon>
        <taxon>Peronosporales</taxon>
        <taxon>Peronosporaceae</taxon>
        <taxon>Peronosclerospora</taxon>
    </lineage>
</organism>
<keyword evidence="2" id="KW-1185">Reference proteome</keyword>
<gene>
    <name evidence="1" type="ORF">PsorP6_005542</name>
</gene>
<dbReference type="Proteomes" id="UP001163321">
    <property type="component" value="Chromosome 4"/>
</dbReference>